<dbReference type="Gene3D" id="2.40.170.20">
    <property type="entry name" value="TonB-dependent receptor, beta-barrel domain"/>
    <property type="match status" value="1"/>
</dbReference>
<dbReference type="PROSITE" id="PS01156">
    <property type="entry name" value="TONB_DEPENDENT_REC_2"/>
    <property type="match status" value="1"/>
</dbReference>
<evidence type="ECO:0000256" key="9">
    <source>
        <dbReference type="PROSITE-ProRule" id="PRU01360"/>
    </source>
</evidence>
<comment type="caution">
    <text evidence="15">The sequence shown here is derived from an EMBL/GenBank/DDBJ whole genome shotgun (WGS) entry which is preliminary data.</text>
</comment>
<evidence type="ECO:0000256" key="2">
    <source>
        <dbReference type="ARBA" id="ARBA00022448"/>
    </source>
</evidence>
<dbReference type="EMBL" id="VWPJ01000017">
    <property type="protein sequence ID" value="KAA5604462.1"/>
    <property type="molecule type" value="Genomic_DNA"/>
</dbReference>
<keyword evidence="8 9" id="KW-0998">Cell outer membrane</keyword>
<evidence type="ECO:0000256" key="8">
    <source>
        <dbReference type="ARBA" id="ARBA00023237"/>
    </source>
</evidence>
<evidence type="ECO:0000313" key="16">
    <source>
        <dbReference type="Proteomes" id="UP000324065"/>
    </source>
</evidence>
<evidence type="ECO:0000256" key="3">
    <source>
        <dbReference type="ARBA" id="ARBA00022452"/>
    </source>
</evidence>
<dbReference type="Pfam" id="PF00593">
    <property type="entry name" value="TonB_dep_Rec_b-barrel"/>
    <property type="match status" value="1"/>
</dbReference>
<evidence type="ECO:0000256" key="10">
    <source>
        <dbReference type="PROSITE-ProRule" id="PRU10144"/>
    </source>
</evidence>
<comment type="subcellular location">
    <subcellularLocation>
        <location evidence="1 9">Cell outer membrane</location>
        <topology evidence="1 9">Multi-pass membrane protein</topology>
    </subcellularLocation>
</comment>
<dbReference type="InterPro" id="IPR037066">
    <property type="entry name" value="Plug_dom_sf"/>
</dbReference>
<dbReference type="SUPFAM" id="SSF56935">
    <property type="entry name" value="Porins"/>
    <property type="match status" value="1"/>
</dbReference>
<comment type="similarity">
    <text evidence="9 11">Belongs to the TonB-dependent receptor family.</text>
</comment>
<dbReference type="InterPro" id="IPR039426">
    <property type="entry name" value="TonB-dep_rcpt-like"/>
</dbReference>
<dbReference type="PROSITE" id="PS52016">
    <property type="entry name" value="TONB_DEPENDENT_REC_3"/>
    <property type="match status" value="1"/>
</dbReference>
<evidence type="ECO:0000313" key="15">
    <source>
        <dbReference type="EMBL" id="KAA5604462.1"/>
    </source>
</evidence>
<evidence type="ECO:0000256" key="11">
    <source>
        <dbReference type="RuleBase" id="RU003357"/>
    </source>
</evidence>
<dbReference type="InterPro" id="IPR036942">
    <property type="entry name" value="Beta-barrel_TonB_sf"/>
</dbReference>
<dbReference type="InterPro" id="IPR010917">
    <property type="entry name" value="TonB_rcpt_CS"/>
</dbReference>
<keyword evidence="15" id="KW-0675">Receptor</keyword>
<keyword evidence="5 12" id="KW-0732">Signal</keyword>
<dbReference type="GO" id="GO:0009279">
    <property type="term" value="C:cell outer membrane"/>
    <property type="evidence" value="ECO:0007669"/>
    <property type="project" value="UniProtKB-SubCell"/>
</dbReference>
<sequence length="646" mass="69826">MECAPMGPSDPCYPLSSVLARLAVVGTLALSAPSIAWAAEDSDDDDAIADTAITVSAPRLEGVPQERATGADTTVTAEEIEDQQIRRLDDALTLVPGLSLNGQRSVGQPQAISIRGLGPRNTRVFIDGIEVSDTSRANAQYLTDDLTMSDVERIEVLRGARPGRFGADNGGGVITITTKRATGPLSGHVDAEYGGYNTSRLSGAIGGQQGPIDLRLSASGTYSDGFSDFNKNRGGREEDPYNAFTIGGRLGLQATDDLRFDLVGRYLQERFEWDYATGDVDGADRQTKRFVRASATLETLDDTLIHTLGISDTLSTRDFDGAGRGNDSYDGGKTRLDYVASWAVMEGVSVEVGGDATNERIDVYAPSGGNALAPRNDEELWKGGGFISLGVTPLQGLDLSASLRADTHESYGSEATYRLGAAYTIEPTGTTLRGSYATAWQTPSLYERYDPCYGNTDLEPESSRSWDIGLDQRLWDERVLGHVTYFESSTQDQLAWRGGPADRPGCYGGGYVNVDEAFAQGVEVGLTARPHPDVDVGLSYTWQNAIDNQTEKRLDNIPVNQGTASVTWRFVREGTANVGLRYRDRTTGFNGKSDAFWTADVRLAYDILETVTLHGRVENLFDADYEEVAAYGTPGRALYAGLTVRF</sequence>
<keyword evidence="7 9" id="KW-0472">Membrane</keyword>
<feature type="short sequence motif" description="TonB C-terminal box" evidence="10">
    <location>
        <begin position="629"/>
        <end position="646"/>
    </location>
</feature>
<dbReference type="PANTHER" id="PTHR30069:SF28">
    <property type="entry name" value="TONB-DEPENDENT RECEPTOR YNCD-RELATED"/>
    <property type="match status" value="1"/>
</dbReference>
<keyword evidence="3 9" id="KW-1134">Transmembrane beta strand</keyword>
<evidence type="ECO:0000256" key="1">
    <source>
        <dbReference type="ARBA" id="ARBA00004571"/>
    </source>
</evidence>
<proteinExistence type="inferred from homology"/>
<reference evidence="15 16" key="1">
    <citation type="submission" date="2019-09" db="EMBL/GenBank/DDBJ databases">
        <title>Genome sequence of Roseospira marina, one of the more divergent members of the non-sulfur purple photosynthetic bacterial family, the Rhodospirillaceae.</title>
        <authorList>
            <person name="Meyer T."/>
            <person name="Kyndt J."/>
        </authorList>
    </citation>
    <scope>NUCLEOTIDE SEQUENCE [LARGE SCALE GENOMIC DNA]</scope>
    <source>
        <strain evidence="15 16">DSM 15113</strain>
    </source>
</reference>
<dbReference type="InterPro" id="IPR012910">
    <property type="entry name" value="Plug_dom"/>
</dbReference>
<feature type="domain" description="TonB-dependent receptor-like beta-barrel" evidence="13">
    <location>
        <begin position="194"/>
        <end position="620"/>
    </location>
</feature>
<evidence type="ECO:0000259" key="14">
    <source>
        <dbReference type="Pfam" id="PF07715"/>
    </source>
</evidence>
<evidence type="ECO:0000256" key="7">
    <source>
        <dbReference type="ARBA" id="ARBA00023136"/>
    </source>
</evidence>
<accession>A0A5M6I8J3</accession>
<feature type="chain" id="PRO_5024358122" evidence="12">
    <location>
        <begin position="39"/>
        <end position="646"/>
    </location>
</feature>
<evidence type="ECO:0000256" key="4">
    <source>
        <dbReference type="ARBA" id="ARBA00022692"/>
    </source>
</evidence>
<dbReference type="GO" id="GO:0015344">
    <property type="term" value="F:siderophore uptake transmembrane transporter activity"/>
    <property type="evidence" value="ECO:0007669"/>
    <property type="project" value="TreeGrafter"/>
</dbReference>
<protein>
    <submittedName>
        <fullName evidence="15">TonB-dependent receptor</fullName>
    </submittedName>
</protein>
<dbReference type="AlphaFoldDB" id="A0A5M6I8J3"/>
<evidence type="ECO:0000256" key="6">
    <source>
        <dbReference type="ARBA" id="ARBA00023077"/>
    </source>
</evidence>
<evidence type="ECO:0000259" key="13">
    <source>
        <dbReference type="Pfam" id="PF00593"/>
    </source>
</evidence>
<feature type="signal peptide" evidence="12">
    <location>
        <begin position="1"/>
        <end position="38"/>
    </location>
</feature>
<gene>
    <name evidence="15" type="ORF">F1188_15565</name>
</gene>
<dbReference type="Proteomes" id="UP000324065">
    <property type="component" value="Unassembled WGS sequence"/>
</dbReference>
<dbReference type="OrthoDB" id="9760333at2"/>
<keyword evidence="4 9" id="KW-0812">Transmembrane</keyword>
<dbReference type="CDD" id="cd01347">
    <property type="entry name" value="ligand_gated_channel"/>
    <property type="match status" value="1"/>
</dbReference>
<keyword evidence="16" id="KW-1185">Reference proteome</keyword>
<keyword evidence="2 9" id="KW-0813">Transport</keyword>
<dbReference type="GO" id="GO:0044718">
    <property type="term" value="P:siderophore transmembrane transport"/>
    <property type="evidence" value="ECO:0007669"/>
    <property type="project" value="TreeGrafter"/>
</dbReference>
<evidence type="ECO:0000256" key="12">
    <source>
        <dbReference type="SAM" id="SignalP"/>
    </source>
</evidence>
<feature type="domain" description="TonB-dependent receptor plug" evidence="14">
    <location>
        <begin position="65"/>
        <end position="173"/>
    </location>
</feature>
<dbReference type="InterPro" id="IPR000531">
    <property type="entry name" value="Beta-barrel_TonB"/>
</dbReference>
<name>A0A5M6I8J3_9PROT</name>
<dbReference type="PANTHER" id="PTHR30069">
    <property type="entry name" value="TONB-DEPENDENT OUTER MEMBRANE RECEPTOR"/>
    <property type="match status" value="1"/>
</dbReference>
<organism evidence="15 16">
    <name type="scientific">Roseospira marina</name>
    <dbReference type="NCBI Taxonomy" id="140057"/>
    <lineage>
        <taxon>Bacteria</taxon>
        <taxon>Pseudomonadati</taxon>
        <taxon>Pseudomonadota</taxon>
        <taxon>Alphaproteobacteria</taxon>
        <taxon>Rhodospirillales</taxon>
        <taxon>Rhodospirillaceae</taxon>
        <taxon>Roseospira</taxon>
    </lineage>
</organism>
<evidence type="ECO:0000256" key="5">
    <source>
        <dbReference type="ARBA" id="ARBA00022729"/>
    </source>
</evidence>
<dbReference type="Pfam" id="PF07715">
    <property type="entry name" value="Plug"/>
    <property type="match status" value="1"/>
</dbReference>
<keyword evidence="6 11" id="KW-0798">TonB box</keyword>
<dbReference type="Gene3D" id="2.170.130.10">
    <property type="entry name" value="TonB-dependent receptor, plug domain"/>
    <property type="match status" value="1"/>
</dbReference>